<organism evidence="2 3">
    <name type="scientific">Trifolium medium</name>
    <dbReference type="NCBI Taxonomy" id="97028"/>
    <lineage>
        <taxon>Eukaryota</taxon>
        <taxon>Viridiplantae</taxon>
        <taxon>Streptophyta</taxon>
        <taxon>Embryophyta</taxon>
        <taxon>Tracheophyta</taxon>
        <taxon>Spermatophyta</taxon>
        <taxon>Magnoliopsida</taxon>
        <taxon>eudicotyledons</taxon>
        <taxon>Gunneridae</taxon>
        <taxon>Pentapetalae</taxon>
        <taxon>rosids</taxon>
        <taxon>fabids</taxon>
        <taxon>Fabales</taxon>
        <taxon>Fabaceae</taxon>
        <taxon>Papilionoideae</taxon>
        <taxon>50 kb inversion clade</taxon>
        <taxon>NPAAA clade</taxon>
        <taxon>Hologalegina</taxon>
        <taxon>IRL clade</taxon>
        <taxon>Trifolieae</taxon>
        <taxon>Trifolium</taxon>
    </lineage>
</organism>
<comment type="caution">
    <text evidence="2">The sequence shown here is derived from an EMBL/GenBank/DDBJ whole genome shotgun (WGS) entry which is preliminary data.</text>
</comment>
<keyword evidence="3" id="KW-1185">Reference proteome</keyword>
<evidence type="ECO:0000313" key="3">
    <source>
        <dbReference type="Proteomes" id="UP000265520"/>
    </source>
</evidence>
<accession>A0A392UZF5</accession>
<sequence length="31" mass="3127">RMSSAAERLCQARAAKNKRDAGGATGAPLAP</sequence>
<dbReference type="AlphaFoldDB" id="A0A392UZF5"/>
<evidence type="ECO:0000313" key="2">
    <source>
        <dbReference type="EMBL" id="MCI79520.1"/>
    </source>
</evidence>
<feature type="non-terminal residue" evidence="2">
    <location>
        <position position="1"/>
    </location>
</feature>
<evidence type="ECO:0000256" key="1">
    <source>
        <dbReference type="SAM" id="MobiDB-lite"/>
    </source>
</evidence>
<proteinExistence type="predicted"/>
<dbReference type="Proteomes" id="UP000265520">
    <property type="component" value="Unassembled WGS sequence"/>
</dbReference>
<reference evidence="2 3" key="1">
    <citation type="journal article" date="2018" name="Front. Plant Sci.">
        <title>Red Clover (Trifolium pratense) and Zigzag Clover (T. medium) - A Picture of Genomic Similarities and Differences.</title>
        <authorList>
            <person name="Dluhosova J."/>
            <person name="Istvanek J."/>
            <person name="Nedelnik J."/>
            <person name="Repkova J."/>
        </authorList>
    </citation>
    <scope>NUCLEOTIDE SEQUENCE [LARGE SCALE GENOMIC DNA]</scope>
    <source>
        <strain evidence="3">cv. 10/8</strain>
        <tissue evidence="2">Leaf</tissue>
    </source>
</reference>
<dbReference type="EMBL" id="LXQA010975388">
    <property type="protein sequence ID" value="MCI79520.1"/>
    <property type="molecule type" value="Genomic_DNA"/>
</dbReference>
<feature type="region of interest" description="Disordered" evidence="1">
    <location>
        <begin position="1"/>
        <end position="31"/>
    </location>
</feature>
<protein>
    <submittedName>
        <fullName evidence="2">Uncharacterized protein</fullName>
    </submittedName>
</protein>
<name>A0A392UZF5_9FABA</name>